<comment type="caution">
    <text evidence="1">The sequence shown here is derived from an EMBL/GenBank/DDBJ whole genome shotgun (WGS) entry which is preliminary data.</text>
</comment>
<evidence type="ECO:0000313" key="2">
    <source>
        <dbReference type="Proteomes" id="UP001431209"/>
    </source>
</evidence>
<dbReference type="EMBL" id="JAOPGA020001135">
    <property type="protein sequence ID" value="KAL0485399.1"/>
    <property type="molecule type" value="Genomic_DNA"/>
</dbReference>
<reference evidence="1 2" key="1">
    <citation type="submission" date="2024-03" db="EMBL/GenBank/DDBJ databases">
        <title>The Acrasis kona genome and developmental transcriptomes reveal deep origins of eukaryotic multicellular pathways.</title>
        <authorList>
            <person name="Sheikh S."/>
            <person name="Fu C.-J."/>
            <person name="Brown M.W."/>
            <person name="Baldauf S.L."/>
        </authorList>
    </citation>
    <scope>NUCLEOTIDE SEQUENCE [LARGE SCALE GENOMIC DNA]</scope>
    <source>
        <strain evidence="1 2">ATCC MYA-3509</strain>
    </source>
</reference>
<protein>
    <submittedName>
        <fullName evidence="1">Uncharacterized protein</fullName>
    </submittedName>
</protein>
<dbReference type="Proteomes" id="UP001431209">
    <property type="component" value="Unassembled WGS sequence"/>
</dbReference>
<organism evidence="1 2">
    <name type="scientific">Acrasis kona</name>
    <dbReference type="NCBI Taxonomy" id="1008807"/>
    <lineage>
        <taxon>Eukaryota</taxon>
        <taxon>Discoba</taxon>
        <taxon>Heterolobosea</taxon>
        <taxon>Tetramitia</taxon>
        <taxon>Eutetramitia</taxon>
        <taxon>Acrasidae</taxon>
        <taxon>Acrasis</taxon>
    </lineage>
</organism>
<sequence length="184" mass="20330">MVLISAPVQSGDQICLVSSLYGKYMNVDIVNGKVTANSDRQFLWIVEKSMTGVEFTTGTKPDKRIYYGDTIHLKSTVDQKYVALHQSGNLETLRNKAPGPSESFALMNPLEVEDANSPRSPEQTLITHLSQVQIQTIYGTNILAEKDGKAHSAPITHISDKETMKRSDEFTIVIIPATSKGWFG</sequence>
<keyword evidence="2" id="KW-1185">Reference proteome</keyword>
<evidence type="ECO:0000313" key="1">
    <source>
        <dbReference type="EMBL" id="KAL0485399.1"/>
    </source>
</evidence>
<proteinExistence type="predicted"/>
<dbReference type="AlphaFoldDB" id="A0AAW2Z981"/>
<name>A0AAW2Z981_9EUKA</name>
<accession>A0AAW2Z981</accession>
<gene>
    <name evidence="1" type="ORF">AKO1_002947</name>
</gene>